<name>A0A9J6G308_HAELO</name>
<dbReference type="VEuPathDB" id="VectorBase:HLOH_051000"/>
<feature type="coiled-coil region" evidence="1">
    <location>
        <begin position="278"/>
        <end position="305"/>
    </location>
</feature>
<feature type="region of interest" description="Disordered" evidence="2">
    <location>
        <begin position="220"/>
        <end position="270"/>
    </location>
</feature>
<comment type="caution">
    <text evidence="3">The sequence shown here is derived from an EMBL/GenBank/DDBJ whole genome shotgun (WGS) entry which is preliminary data.</text>
</comment>
<organism evidence="3 4">
    <name type="scientific">Haemaphysalis longicornis</name>
    <name type="common">Bush tick</name>
    <dbReference type="NCBI Taxonomy" id="44386"/>
    <lineage>
        <taxon>Eukaryota</taxon>
        <taxon>Metazoa</taxon>
        <taxon>Ecdysozoa</taxon>
        <taxon>Arthropoda</taxon>
        <taxon>Chelicerata</taxon>
        <taxon>Arachnida</taxon>
        <taxon>Acari</taxon>
        <taxon>Parasitiformes</taxon>
        <taxon>Ixodida</taxon>
        <taxon>Ixodoidea</taxon>
        <taxon>Ixodidae</taxon>
        <taxon>Haemaphysalinae</taxon>
        <taxon>Haemaphysalis</taxon>
    </lineage>
</organism>
<evidence type="ECO:0000313" key="3">
    <source>
        <dbReference type="EMBL" id="KAH9369343.1"/>
    </source>
</evidence>
<feature type="compositionally biased region" description="Basic and acidic residues" evidence="2">
    <location>
        <begin position="123"/>
        <end position="136"/>
    </location>
</feature>
<proteinExistence type="predicted"/>
<evidence type="ECO:0000256" key="2">
    <source>
        <dbReference type="SAM" id="MobiDB-lite"/>
    </source>
</evidence>
<dbReference type="Proteomes" id="UP000821853">
    <property type="component" value="Chromosome 3"/>
</dbReference>
<accession>A0A9J6G308</accession>
<evidence type="ECO:0000256" key="1">
    <source>
        <dbReference type="SAM" id="Coils"/>
    </source>
</evidence>
<reference evidence="3 4" key="1">
    <citation type="journal article" date="2020" name="Cell">
        <title>Large-Scale Comparative Analyses of Tick Genomes Elucidate Their Genetic Diversity and Vector Capacities.</title>
        <authorList>
            <consortium name="Tick Genome and Microbiome Consortium (TIGMIC)"/>
            <person name="Jia N."/>
            <person name="Wang J."/>
            <person name="Shi W."/>
            <person name="Du L."/>
            <person name="Sun Y."/>
            <person name="Zhan W."/>
            <person name="Jiang J.F."/>
            <person name="Wang Q."/>
            <person name="Zhang B."/>
            <person name="Ji P."/>
            <person name="Bell-Sakyi L."/>
            <person name="Cui X.M."/>
            <person name="Yuan T.T."/>
            <person name="Jiang B.G."/>
            <person name="Yang W.F."/>
            <person name="Lam T.T."/>
            <person name="Chang Q.C."/>
            <person name="Ding S.J."/>
            <person name="Wang X.J."/>
            <person name="Zhu J.G."/>
            <person name="Ruan X.D."/>
            <person name="Zhao L."/>
            <person name="Wei J.T."/>
            <person name="Ye R.Z."/>
            <person name="Que T.C."/>
            <person name="Du C.H."/>
            <person name="Zhou Y.H."/>
            <person name="Cheng J.X."/>
            <person name="Dai P.F."/>
            <person name="Guo W.B."/>
            <person name="Han X.H."/>
            <person name="Huang E.J."/>
            <person name="Li L.F."/>
            <person name="Wei W."/>
            <person name="Gao Y.C."/>
            <person name="Liu J.Z."/>
            <person name="Shao H.Z."/>
            <person name="Wang X."/>
            <person name="Wang C.C."/>
            <person name="Yang T.C."/>
            <person name="Huo Q.B."/>
            <person name="Li W."/>
            <person name="Chen H.Y."/>
            <person name="Chen S.E."/>
            <person name="Zhou L.G."/>
            <person name="Ni X.B."/>
            <person name="Tian J.H."/>
            <person name="Sheng Y."/>
            <person name="Liu T."/>
            <person name="Pan Y.S."/>
            <person name="Xia L.Y."/>
            <person name="Li J."/>
            <person name="Zhao F."/>
            <person name="Cao W.C."/>
        </authorList>
    </citation>
    <scope>NUCLEOTIDE SEQUENCE [LARGE SCALE GENOMIC DNA]</scope>
    <source>
        <strain evidence="3">HaeL-2018</strain>
    </source>
</reference>
<keyword evidence="4" id="KW-1185">Reference proteome</keyword>
<feature type="compositionally biased region" description="Polar residues" evidence="2">
    <location>
        <begin position="169"/>
        <end position="188"/>
    </location>
</feature>
<dbReference type="AlphaFoldDB" id="A0A9J6G308"/>
<protein>
    <submittedName>
        <fullName evidence="3">Uncharacterized protein</fullName>
    </submittedName>
</protein>
<evidence type="ECO:0000313" key="4">
    <source>
        <dbReference type="Proteomes" id="UP000821853"/>
    </source>
</evidence>
<feature type="region of interest" description="Disordered" evidence="2">
    <location>
        <begin position="111"/>
        <end position="190"/>
    </location>
</feature>
<dbReference type="EMBL" id="JABSTR010000005">
    <property type="protein sequence ID" value="KAH9369343.1"/>
    <property type="molecule type" value="Genomic_DNA"/>
</dbReference>
<sequence length="338" mass="37817">MMGRTATAIITFEGSYIPREVVFAGGVYRCFPHRPRAQFRTNCLAIGHRADVCQRSGQPRCPRCGQDITDIADHQECVARCTNCGGNHGADDITCEVRREADKAVRQMAYQKRVHQRNMLQKTQEENHKPLKIDHRPRSRSRVRGTERRSPSNARRSQSRPRLGGGSAVTATLQVGQPSVTPLHTTPTPKEAARSYRNILMHTKPKADTVYTTLTQARPAVTPPQPQEMETHTATTASTPLGSTENQEMEMHTAPTNSDVSPKPKRCRSLTSDSTTEMADLKLELQVIAQKQTELEQTIENAIQRKIEALIPAIVEKVIEILTPLIITQIRRIYKASQ</sequence>
<feature type="compositionally biased region" description="Polar residues" evidence="2">
    <location>
        <begin position="232"/>
        <end position="246"/>
    </location>
</feature>
<gene>
    <name evidence="3" type="ORF">HPB48_018793</name>
</gene>
<keyword evidence="1" id="KW-0175">Coiled coil</keyword>